<reference evidence="2" key="2">
    <citation type="journal article" date="2021" name="PeerJ">
        <title>Extensive microbial diversity within the chicken gut microbiome revealed by metagenomics and culture.</title>
        <authorList>
            <person name="Gilroy R."/>
            <person name="Ravi A."/>
            <person name="Getino M."/>
            <person name="Pursley I."/>
            <person name="Horton D.L."/>
            <person name="Alikhan N.F."/>
            <person name="Baker D."/>
            <person name="Gharbi K."/>
            <person name="Hall N."/>
            <person name="Watson M."/>
            <person name="Adriaenssens E.M."/>
            <person name="Foster-Nyarko E."/>
            <person name="Jarju S."/>
            <person name="Secka A."/>
            <person name="Antonio M."/>
            <person name="Oren A."/>
            <person name="Chaudhuri R.R."/>
            <person name="La Ragione R."/>
            <person name="Hildebrand F."/>
            <person name="Pallen M.J."/>
        </authorList>
    </citation>
    <scope>NUCLEOTIDE SEQUENCE</scope>
    <source>
        <strain evidence="2">ChiSxjej1B13-7958</strain>
    </source>
</reference>
<name>A0A9D1AKR6_9FIRM</name>
<feature type="domain" description="DUF1540" evidence="1">
    <location>
        <begin position="5"/>
        <end position="42"/>
    </location>
</feature>
<protein>
    <submittedName>
        <fullName evidence="2">DUF1540 domain-containing protein</fullName>
    </submittedName>
</protein>
<gene>
    <name evidence="2" type="ORF">IAB89_00695</name>
</gene>
<evidence type="ECO:0000259" key="1">
    <source>
        <dbReference type="Pfam" id="PF07561"/>
    </source>
</evidence>
<proteinExistence type="predicted"/>
<dbReference type="Proteomes" id="UP000824242">
    <property type="component" value="Unassembled WGS sequence"/>
</dbReference>
<dbReference type="Pfam" id="PF07561">
    <property type="entry name" value="DUF1540"/>
    <property type="match status" value="2"/>
</dbReference>
<dbReference type="InterPro" id="IPR011437">
    <property type="entry name" value="DUF1540"/>
</dbReference>
<evidence type="ECO:0000313" key="2">
    <source>
        <dbReference type="EMBL" id="HIR46164.1"/>
    </source>
</evidence>
<dbReference type="EMBL" id="DVGZ01000008">
    <property type="protein sequence ID" value="HIR46164.1"/>
    <property type="molecule type" value="Genomic_DNA"/>
</dbReference>
<organism evidence="2 3">
    <name type="scientific">Candidatus Caccousia avicola</name>
    <dbReference type="NCBI Taxonomy" id="2840721"/>
    <lineage>
        <taxon>Bacteria</taxon>
        <taxon>Bacillati</taxon>
        <taxon>Bacillota</taxon>
        <taxon>Clostridia</taxon>
        <taxon>Eubacteriales</taxon>
        <taxon>Oscillospiraceae</taxon>
        <taxon>Oscillospiraceae incertae sedis</taxon>
        <taxon>Candidatus Caccousia</taxon>
    </lineage>
</organism>
<reference evidence="2" key="1">
    <citation type="submission" date="2020-10" db="EMBL/GenBank/DDBJ databases">
        <authorList>
            <person name="Gilroy R."/>
        </authorList>
    </citation>
    <scope>NUCLEOTIDE SEQUENCE</scope>
    <source>
        <strain evidence="2">ChiSxjej1B13-7958</strain>
    </source>
</reference>
<evidence type="ECO:0000313" key="3">
    <source>
        <dbReference type="Proteomes" id="UP000824242"/>
    </source>
</evidence>
<dbReference type="AlphaFoldDB" id="A0A9D1AKR6"/>
<accession>A0A9D1AKR6</accession>
<comment type="caution">
    <text evidence="2">The sequence shown here is derived from an EMBL/GenBank/DDBJ whole genome shotgun (WGS) entry which is preliminary data.</text>
</comment>
<sequence>MTSLQCDVKNCANFRDGCCCRPSIQVEGCTARGCDQTYCSSFQEKDGAFSNSCSCSVPNTALEIRCTAGNCVHQKNNACTASMISVCGSTACRKDETECASFSLN</sequence>
<feature type="domain" description="DUF1540" evidence="1">
    <location>
        <begin position="64"/>
        <end position="102"/>
    </location>
</feature>